<evidence type="ECO:0000256" key="1">
    <source>
        <dbReference type="ARBA" id="ARBA00001613"/>
    </source>
</evidence>
<dbReference type="Proteomes" id="UP000663866">
    <property type="component" value="Unassembled WGS sequence"/>
</dbReference>
<dbReference type="InterPro" id="IPR029058">
    <property type="entry name" value="AB_hydrolase_fold"/>
</dbReference>
<evidence type="ECO:0000256" key="6">
    <source>
        <dbReference type="ARBA" id="ARBA00047662"/>
    </source>
</evidence>
<dbReference type="InterPro" id="IPR000639">
    <property type="entry name" value="Epox_hydrolase-like"/>
</dbReference>
<dbReference type="GO" id="GO:0047372">
    <property type="term" value="F:monoacylglycerol lipase activity"/>
    <property type="evidence" value="ECO:0007669"/>
    <property type="project" value="UniProtKB-EC"/>
</dbReference>
<dbReference type="InterPro" id="IPR050266">
    <property type="entry name" value="AB_hydrolase_sf"/>
</dbReference>
<dbReference type="PRINTS" id="PR00111">
    <property type="entry name" value="ABHYDROLASE"/>
</dbReference>
<evidence type="ECO:0000256" key="4">
    <source>
        <dbReference type="ARBA" id="ARBA00037874"/>
    </source>
</evidence>
<dbReference type="GO" id="GO:0031966">
    <property type="term" value="C:mitochondrial membrane"/>
    <property type="evidence" value="ECO:0007669"/>
    <property type="project" value="UniProtKB-SubCell"/>
</dbReference>
<dbReference type="GO" id="GO:0005765">
    <property type="term" value="C:lysosomal membrane"/>
    <property type="evidence" value="ECO:0007669"/>
    <property type="project" value="UniProtKB-SubCell"/>
</dbReference>
<comment type="caution">
    <text evidence="9">The sequence shown here is derived from an EMBL/GenBank/DDBJ whole genome shotgun (WGS) entry which is preliminary data.</text>
</comment>
<evidence type="ECO:0000256" key="2">
    <source>
        <dbReference type="ARBA" id="ARBA00013254"/>
    </source>
</evidence>
<evidence type="ECO:0000256" key="5">
    <source>
        <dbReference type="ARBA" id="ARBA00046308"/>
    </source>
</evidence>
<comment type="function">
    <text evidence="7">Lipase that preferentially hydrolysis medium-chain saturated monoacylglycerols including 2-arachidonoylglycerol. Through 2-arachidonoylglycerol degradation may regulate endocannabinoid signaling pathways. Also has a lysophosphatidyl lipase activity with a preference for lysophosphatidylglycerol among other lysophospholipids. Also able to degrade bis(monoacylglycero)phosphate (BMP) and constitutes the major enzyme for BMP catabolism. BMP, also known as lysobisphosphatidic acid, is enriched in late endosomes and lysosomes and plays a key role in the formation of intraluminal vesicles and in lipid sorting.</text>
</comment>
<gene>
    <name evidence="9" type="ORF">OVN521_LOCUS23507</name>
</gene>
<evidence type="ECO:0000256" key="3">
    <source>
        <dbReference type="ARBA" id="ARBA00037797"/>
    </source>
</evidence>
<evidence type="ECO:0000256" key="7">
    <source>
        <dbReference type="ARBA" id="ARBA00049568"/>
    </source>
</evidence>
<comment type="catalytic activity">
    <reaction evidence="6">
        <text>1-dodecanoylglycerol + H2O = dodecanoate + glycerol + H(+)</text>
        <dbReference type="Rhea" id="RHEA:44316"/>
        <dbReference type="ChEBI" id="CHEBI:15377"/>
        <dbReference type="ChEBI" id="CHEBI:15378"/>
        <dbReference type="ChEBI" id="CHEBI:17754"/>
        <dbReference type="ChEBI" id="CHEBI:18262"/>
        <dbReference type="ChEBI" id="CHEBI:75539"/>
    </reaction>
</comment>
<comment type="catalytic activity">
    <reaction evidence="1">
        <text>Hydrolyzes glycerol monoesters of long-chain fatty acids.</text>
        <dbReference type="EC" id="3.1.1.23"/>
    </reaction>
</comment>
<sequence>MHSKFTAYQAGLTKHLLLTDNNGVPASFSYTEKGSRNREKPSIVFVHGLSSNKETWIPIVKNIPSDYHCITVDLPGHGETVGFNEDRYSIDTFVEKLKLFFDLMDLTEPLCIIGASMGGAIVCMFAIKYPEYVSMICLLAPIANEASETDLIRQLRNGQYNALLPETPEELRQMINTLTVRTPKLPKPFLNGFLHLRLRLLDEHKKILTSLIGYDYSHIEQHYQQLRQLNRPALILWGRQDKVYAASGAEFFCNLLPNTECIIFDECGHFMAIDKPEEAARSILAFFDSYANYQLLATELVGERATQVTLNRLKLLKNFKMLTLAVYLTSQAKQTRLNNVKKKKRELLTSAEQLTRRVLDGLNDEVSECYKNQKRIDHACKQLTTQTNLLLKQSQAWITLIGQFTDALKVLGDVENYSKIIERDCLTISNTLANVHQDMTKSRQIVDDEPQDATNSSK</sequence>
<dbReference type="SUPFAM" id="SSF53474">
    <property type="entry name" value="alpha/beta-Hydrolases"/>
    <property type="match status" value="1"/>
</dbReference>
<dbReference type="GO" id="GO:0031902">
    <property type="term" value="C:late endosome membrane"/>
    <property type="evidence" value="ECO:0007669"/>
    <property type="project" value="UniProtKB-SubCell"/>
</dbReference>
<protein>
    <recommendedName>
        <fullName evidence="2">acylglycerol lipase</fullName>
        <ecNumber evidence="2">3.1.1.23</ecNumber>
    </recommendedName>
</protein>
<dbReference type="PANTHER" id="PTHR43798:SF5">
    <property type="entry name" value="MONOACYLGLYCEROL LIPASE ABHD6"/>
    <property type="match status" value="1"/>
</dbReference>
<dbReference type="Pfam" id="PF06320">
    <property type="entry name" value="GCN5L1"/>
    <property type="match status" value="1"/>
</dbReference>
<dbReference type="InterPro" id="IPR000073">
    <property type="entry name" value="AB_hydrolase_1"/>
</dbReference>
<dbReference type="EMBL" id="CAJOBG010005348">
    <property type="protein sequence ID" value="CAF4149345.1"/>
    <property type="molecule type" value="Genomic_DNA"/>
</dbReference>
<reference evidence="9" key="1">
    <citation type="submission" date="2021-02" db="EMBL/GenBank/DDBJ databases">
        <authorList>
            <person name="Nowell W R."/>
        </authorList>
    </citation>
    <scope>NUCLEOTIDE SEQUENCE</scope>
</reference>
<dbReference type="PRINTS" id="PR00412">
    <property type="entry name" value="EPOXHYDRLASE"/>
</dbReference>
<evidence type="ECO:0000259" key="8">
    <source>
        <dbReference type="Pfam" id="PF00561"/>
    </source>
</evidence>
<organism evidence="9 10">
    <name type="scientific">Rotaria magnacalcarata</name>
    <dbReference type="NCBI Taxonomy" id="392030"/>
    <lineage>
        <taxon>Eukaryota</taxon>
        <taxon>Metazoa</taxon>
        <taxon>Spiralia</taxon>
        <taxon>Gnathifera</taxon>
        <taxon>Rotifera</taxon>
        <taxon>Eurotatoria</taxon>
        <taxon>Bdelloidea</taxon>
        <taxon>Philodinida</taxon>
        <taxon>Philodinidae</taxon>
        <taxon>Rotaria</taxon>
    </lineage>
</organism>
<comment type="subcellular location">
    <subcellularLocation>
        <location evidence="3">Late endosome membrane</location>
        <topology evidence="3">Single-pass type II membrane protein</topology>
    </subcellularLocation>
    <subcellularLocation>
        <location evidence="4">Lysosome membrane</location>
        <topology evidence="4">Single-pass type II membrane protein</topology>
    </subcellularLocation>
    <subcellularLocation>
        <location evidence="5">Mitochondrion membrane</location>
        <topology evidence="5">Single-pass type II membrane protein</topology>
    </subcellularLocation>
</comment>
<dbReference type="Pfam" id="PF00561">
    <property type="entry name" value="Abhydrolase_1"/>
    <property type="match status" value="1"/>
</dbReference>
<dbReference type="EC" id="3.1.1.23" evidence="2"/>
<dbReference type="PANTHER" id="PTHR43798">
    <property type="entry name" value="MONOACYLGLYCEROL LIPASE"/>
    <property type="match status" value="1"/>
</dbReference>
<feature type="domain" description="AB hydrolase-1" evidence="8">
    <location>
        <begin position="41"/>
        <end position="276"/>
    </location>
</feature>
<evidence type="ECO:0000313" key="9">
    <source>
        <dbReference type="EMBL" id="CAF4149345.1"/>
    </source>
</evidence>
<proteinExistence type="predicted"/>
<dbReference type="Gene3D" id="3.40.50.1820">
    <property type="entry name" value="alpha/beta hydrolase"/>
    <property type="match status" value="1"/>
</dbReference>
<dbReference type="GO" id="GO:0046464">
    <property type="term" value="P:acylglycerol catabolic process"/>
    <property type="evidence" value="ECO:0007669"/>
    <property type="project" value="TreeGrafter"/>
</dbReference>
<name>A0A819Y9C2_9BILA</name>
<accession>A0A819Y9C2</accession>
<evidence type="ECO:0000313" key="10">
    <source>
        <dbReference type="Proteomes" id="UP000663866"/>
    </source>
</evidence>
<keyword evidence="10" id="KW-1185">Reference proteome</keyword>
<dbReference type="AlphaFoldDB" id="A0A819Y9C2"/>